<protein>
    <submittedName>
        <fullName evidence="2">VOC family protein</fullName>
    </submittedName>
</protein>
<gene>
    <name evidence="2" type="ORF">SPF06_00735</name>
</gene>
<dbReference type="SUPFAM" id="SSF54593">
    <property type="entry name" value="Glyoxalase/Bleomycin resistance protein/Dihydroxybiphenyl dioxygenase"/>
    <property type="match status" value="1"/>
</dbReference>
<dbReference type="PANTHER" id="PTHR33993">
    <property type="entry name" value="GLYOXALASE-RELATED"/>
    <property type="match status" value="1"/>
</dbReference>
<dbReference type="PANTHER" id="PTHR33993:SF14">
    <property type="entry name" value="GB|AAF24581.1"/>
    <property type="match status" value="1"/>
</dbReference>
<dbReference type="PROSITE" id="PS51819">
    <property type="entry name" value="VOC"/>
    <property type="match status" value="1"/>
</dbReference>
<evidence type="ECO:0000313" key="2">
    <source>
        <dbReference type="EMBL" id="MEA5453235.1"/>
    </source>
</evidence>
<proteinExistence type="predicted"/>
<dbReference type="Gene3D" id="3.10.180.10">
    <property type="entry name" value="2,3-Dihydroxybiphenyl 1,2-Dioxygenase, domain 1"/>
    <property type="match status" value="1"/>
</dbReference>
<dbReference type="Proteomes" id="UP001304769">
    <property type="component" value="Unassembled WGS sequence"/>
</dbReference>
<feature type="domain" description="VOC" evidence="1">
    <location>
        <begin position="9"/>
        <end position="118"/>
    </location>
</feature>
<evidence type="ECO:0000259" key="1">
    <source>
        <dbReference type="PROSITE" id="PS51819"/>
    </source>
</evidence>
<dbReference type="InterPro" id="IPR052164">
    <property type="entry name" value="Anthracycline_SecMetBiosynth"/>
</dbReference>
<accession>A0ABU5T0R5</accession>
<dbReference type="EMBL" id="JAYGGQ010000001">
    <property type="protein sequence ID" value="MEA5453235.1"/>
    <property type="molecule type" value="Genomic_DNA"/>
</dbReference>
<dbReference type="InterPro" id="IPR004360">
    <property type="entry name" value="Glyas_Fos-R_dOase_dom"/>
</dbReference>
<evidence type="ECO:0000313" key="3">
    <source>
        <dbReference type="Proteomes" id="UP001304769"/>
    </source>
</evidence>
<organism evidence="2 3">
    <name type="scientific">Sinomonas terricola</name>
    <dbReference type="NCBI Taxonomy" id="3110330"/>
    <lineage>
        <taxon>Bacteria</taxon>
        <taxon>Bacillati</taxon>
        <taxon>Actinomycetota</taxon>
        <taxon>Actinomycetes</taxon>
        <taxon>Micrococcales</taxon>
        <taxon>Micrococcaceae</taxon>
        <taxon>Sinomonas</taxon>
    </lineage>
</organism>
<dbReference type="CDD" id="cd07247">
    <property type="entry name" value="SgaA_N_like"/>
    <property type="match status" value="1"/>
</dbReference>
<name>A0ABU5T0R5_9MICC</name>
<reference evidence="2 3" key="1">
    <citation type="submission" date="2023-12" db="EMBL/GenBank/DDBJ databases">
        <title>Sinomonas terricola sp. nov, isolated from litchi orchard soil in Guangdong, PR China.</title>
        <authorList>
            <person name="Jiaxin W."/>
            <person name="Yang Z."/>
            <person name="Honghui Z."/>
        </authorList>
    </citation>
    <scope>NUCLEOTIDE SEQUENCE [LARGE SCALE GENOMIC DNA]</scope>
    <source>
        <strain evidence="2 3">JGH33</strain>
    </source>
</reference>
<comment type="caution">
    <text evidence="2">The sequence shown here is derived from an EMBL/GenBank/DDBJ whole genome shotgun (WGS) entry which is preliminary data.</text>
</comment>
<dbReference type="Pfam" id="PF00903">
    <property type="entry name" value="Glyoxalase"/>
    <property type="match status" value="1"/>
</dbReference>
<dbReference type="InterPro" id="IPR037523">
    <property type="entry name" value="VOC_core"/>
</dbReference>
<sequence>MTHESSPTTPTWFDISTPDGARARAFYQGLFGWQINVLDETYALVGEAVQPGGGIGQAGAASPYVGIVIYFPVENVDAMVERAKALGAKQVMGPVDTRMSRIAVLEDLDGNRVGLISR</sequence>
<dbReference type="RefSeq" id="WP_323277002.1">
    <property type="nucleotide sequence ID" value="NZ_JAYGGQ010000001.1"/>
</dbReference>
<keyword evidence="3" id="KW-1185">Reference proteome</keyword>
<dbReference type="InterPro" id="IPR029068">
    <property type="entry name" value="Glyas_Bleomycin-R_OHBP_Dase"/>
</dbReference>